<evidence type="ECO:0000256" key="8">
    <source>
        <dbReference type="PIRSR" id="PIRSR605150-3"/>
    </source>
</evidence>
<evidence type="ECO:0000256" key="7">
    <source>
        <dbReference type="ARBA" id="ARBA00023316"/>
    </source>
</evidence>
<dbReference type="HOGENOM" id="CLU_500033_0_0_1"/>
<dbReference type="EnsemblPlants" id="OBART06G20250.1">
    <property type="protein sequence ID" value="OBART06G20250.1"/>
    <property type="gene ID" value="OBART06G20250"/>
</dbReference>
<dbReference type="STRING" id="65489.A0A0D3GIF0"/>
<evidence type="ECO:0000313" key="12">
    <source>
        <dbReference type="Proteomes" id="UP000026960"/>
    </source>
</evidence>
<evidence type="ECO:0000256" key="9">
    <source>
        <dbReference type="SAM" id="MobiDB-lite"/>
    </source>
</evidence>
<reference evidence="11" key="2">
    <citation type="submission" date="2015-03" db="UniProtKB">
        <authorList>
            <consortium name="EnsemblPlants"/>
        </authorList>
    </citation>
    <scope>IDENTIFICATION</scope>
</reference>
<keyword evidence="12" id="KW-1185">Reference proteome</keyword>
<dbReference type="PaxDb" id="65489-OBART06G20250.1"/>
<keyword evidence="5 10" id="KW-1133">Transmembrane helix</keyword>
<evidence type="ECO:0000256" key="2">
    <source>
        <dbReference type="ARBA" id="ARBA00022676"/>
    </source>
</evidence>
<comment type="subcellular location">
    <subcellularLocation>
        <location evidence="1">Endomembrane system</location>
        <topology evidence="1">Multi-pass membrane protein</topology>
    </subcellularLocation>
</comment>
<keyword evidence="2" id="KW-0328">Glycosyltransferase</keyword>
<dbReference type="GO" id="GO:0071555">
    <property type="term" value="P:cell wall organization"/>
    <property type="evidence" value="ECO:0007669"/>
    <property type="project" value="UniProtKB-KW"/>
</dbReference>
<dbReference type="GO" id="GO:0071669">
    <property type="term" value="P:plant-type cell wall organization or biogenesis"/>
    <property type="evidence" value="ECO:0007669"/>
    <property type="project" value="UniProtKB-ARBA"/>
</dbReference>
<proteinExistence type="predicted"/>
<feature type="transmembrane region" description="Helical" evidence="10">
    <location>
        <begin position="470"/>
        <end position="489"/>
    </location>
</feature>
<keyword evidence="7" id="KW-0961">Cell wall biogenesis/degradation</keyword>
<name>A0A0D3GIF0_9ORYZ</name>
<evidence type="ECO:0000256" key="4">
    <source>
        <dbReference type="ARBA" id="ARBA00022692"/>
    </source>
</evidence>
<dbReference type="GO" id="GO:0012505">
    <property type="term" value="C:endomembrane system"/>
    <property type="evidence" value="ECO:0007669"/>
    <property type="project" value="UniProtKB-SubCell"/>
</dbReference>
<keyword evidence="4 10" id="KW-0812">Transmembrane</keyword>
<reference evidence="11" key="1">
    <citation type="journal article" date="2009" name="Rice">
        <title>De Novo Next Generation Sequencing of Plant Genomes.</title>
        <authorList>
            <person name="Rounsley S."/>
            <person name="Marri P.R."/>
            <person name="Yu Y."/>
            <person name="He R."/>
            <person name="Sisneros N."/>
            <person name="Goicoechea J.L."/>
            <person name="Lee S.J."/>
            <person name="Angelova A."/>
            <person name="Kudrna D."/>
            <person name="Luo M."/>
            <person name="Affourtit J."/>
            <person name="Desany B."/>
            <person name="Knight J."/>
            <person name="Niazi F."/>
            <person name="Egholm M."/>
            <person name="Wing R.A."/>
        </authorList>
    </citation>
    <scope>NUCLEOTIDE SEQUENCE [LARGE SCALE GENOMIC DNA]</scope>
    <source>
        <strain evidence="11">cv. IRGC 105608</strain>
    </source>
</reference>
<keyword evidence="3" id="KW-0808">Transferase</keyword>
<evidence type="ECO:0000256" key="5">
    <source>
        <dbReference type="ARBA" id="ARBA00022989"/>
    </source>
</evidence>
<dbReference type="InterPro" id="IPR029044">
    <property type="entry name" value="Nucleotide-diphossugar_trans"/>
</dbReference>
<dbReference type="GO" id="GO:0016020">
    <property type="term" value="C:membrane"/>
    <property type="evidence" value="ECO:0007669"/>
    <property type="project" value="InterPro"/>
</dbReference>
<evidence type="ECO:0000313" key="11">
    <source>
        <dbReference type="EnsemblPlants" id="OBART06G20250.1"/>
    </source>
</evidence>
<feature type="binding site" evidence="8">
    <location>
        <position position="274"/>
    </location>
    <ligand>
        <name>Mn(2+)</name>
        <dbReference type="ChEBI" id="CHEBI:29035"/>
    </ligand>
</feature>
<feature type="transmembrane region" description="Helical" evidence="10">
    <location>
        <begin position="510"/>
        <end position="528"/>
    </location>
</feature>
<protein>
    <recommendedName>
        <fullName evidence="13">Glycosyltransferase 2-like domain-containing protein</fullName>
    </recommendedName>
</protein>
<dbReference type="AlphaFoldDB" id="A0A0D3GIF0"/>
<sequence length="545" mass="58872">MDGESPEIMPVECPDPEPASSESGDDHDIPEPLSSRLSVPSGELNLYRAAVALRLVLLAAFFRYRVTRPVADAHALWVTSVACELWLASSWLIAQLPKLSPANRVTYLDRLASRSSRSPWPAAMYEKGGEASRLAGVDPRAPELYYARGVDYLRDRAAPSFVKDRRTMKREYEEFKVRMNHLAARARKVPEEGWIMSDGTPWPGNNSRDHPAMIQVLLGHPGDRDVDGGELPRLFYVSREKRPGFRHHGKAGAMNALLRVSAVLTNGAYVLNLDCDHCVNNSSALREAMCFMMDPVAGNRTCFVQFALRDSGGGGGGDGDDGGGGGGDSVFFDSTFPGDVCYYDSVLLILLLFSVAASVALELRWSRVPLRAWWRDEKLWMVTATSASLAAVFQGILSACTGIDVAFSTETAASPPKRPAAGDDDGEEEAALASEITMRWTNLLVAPTSVVVANLAGVVAAVAYGVDHGYYQSWGALGAKLALAGWVVAHLQGFLRGLLAPRDRAPPTIAVLWSVVFVSVASLLWVHAASFSAPTAAPTTEQPIL</sequence>
<dbReference type="GO" id="GO:0016760">
    <property type="term" value="F:cellulose synthase (UDP-forming) activity"/>
    <property type="evidence" value="ECO:0007669"/>
    <property type="project" value="InterPro"/>
</dbReference>
<evidence type="ECO:0000256" key="3">
    <source>
        <dbReference type="ARBA" id="ARBA00022679"/>
    </source>
</evidence>
<feature type="region of interest" description="Disordered" evidence="9">
    <location>
        <begin position="1"/>
        <end position="36"/>
    </location>
</feature>
<accession>A0A0D3GIF0</accession>
<feature type="transmembrane region" description="Helical" evidence="10">
    <location>
        <begin position="342"/>
        <end position="361"/>
    </location>
</feature>
<dbReference type="Gene3D" id="3.90.550.10">
    <property type="entry name" value="Spore Coat Polysaccharide Biosynthesis Protein SpsA, Chain A"/>
    <property type="match status" value="1"/>
</dbReference>
<dbReference type="Pfam" id="PF03552">
    <property type="entry name" value="Cellulose_synt"/>
    <property type="match status" value="2"/>
</dbReference>
<feature type="transmembrane region" description="Helical" evidence="10">
    <location>
        <begin position="443"/>
        <end position="464"/>
    </location>
</feature>
<dbReference type="Gramene" id="OBART06G20250.1">
    <property type="protein sequence ID" value="OBART06G20250.1"/>
    <property type="gene ID" value="OBART06G20250"/>
</dbReference>
<feature type="binding site" evidence="8">
    <location>
        <position position="250"/>
    </location>
    <ligand>
        <name>Mn(2+)</name>
        <dbReference type="ChEBI" id="CHEBI:29035"/>
    </ligand>
</feature>
<dbReference type="Proteomes" id="UP000026960">
    <property type="component" value="Chromosome 6"/>
</dbReference>
<dbReference type="InterPro" id="IPR005150">
    <property type="entry name" value="Cellulose_synth"/>
</dbReference>
<evidence type="ECO:0008006" key="13">
    <source>
        <dbReference type="Google" id="ProtNLM"/>
    </source>
</evidence>
<evidence type="ECO:0000256" key="10">
    <source>
        <dbReference type="SAM" id="Phobius"/>
    </source>
</evidence>
<dbReference type="eggNOG" id="ENOG502QQGG">
    <property type="taxonomic scope" value="Eukaryota"/>
</dbReference>
<evidence type="ECO:0000256" key="6">
    <source>
        <dbReference type="ARBA" id="ARBA00023136"/>
    </source>
</evidence>
<dbReference type="GO" id="GO:0030244">
    <property type="term" value="P:cellulose biosynthetic process"/>
    <property type="evidence" value="ECO:0007669"/>
    <property type="project" value="InterPro"/>
</dbReference>
<organism evidence="11">
    <name type="scientific">Oryza barthii</name>
    <dbReference type="NCBI Taxonomy" id="65489"/>
    <lineage>
        <taxon>Eukaryota</taxon>
        <taxon>Viridiplantae</taxon>
        <taxon>Streptophyta</taxon>
        <taxon>Embryophyta</taxon>
        <taxon>Tracheophyta</taxon>
        <taxon>Spermatophyta</taxon>
        <taxon>Magnoliopsida</taxon>
        <taxon>Liliopsida</taxon>
        <taxon>Poales</taxon>
        <taxon>Poaceae</taxon>
        <taxon>BOP clade</taxon>
        <taxon>Oryzoideae</taxon>
        <taxon>Oryzeae</taxon>
        <taxon>Oryzinae</taxon>
        <taxon>Oryza</taxon>
    </lineage>
</organism>
<dbReference type="PANTHER" id="PTHR13301">
    <property type="entry name" value="X-BOX TRANSCRIPTION FACTOR-RELATED"/>
    <property type="match status" value="1"/>
</dbReference>
<keyword evidence="6 10" id="KW-0472">Membrane</keyword>
<evidence type="ECO:0000256" key="1">
    <source>
        <dbReference type="ARBA" id="ARBA00004127"/>
    </source>
</evidence>